<evidence type="ECO:0008006" key="5">
    <source>
        <dbReference type="Google" id="ProtNLM"/>
    </source>
</evidence>
<comment type="caution">
    <text evidence="3">The sequence shown here is derived from an EMBL/GenBank/DDBJ whole genome shotgun (WGS) entry which is preliminary data.</text>
</comment>
<sequence>MNSESFKSEHNQNQKIKKKRRKMHDRSCSFCNEDAKFWCPESKKKFCQEHNKEFHPTEMIERIHRVEKYTNQNTHKECICEKHNIQKKFFKDDLICIECLVDHLFEEGKLRKGTNKTFFRDSEQSEQYNWETNRLKDRKTKLSQKMEKIKEKAFETKRKTEMEKKKQVKKLDDQGRGLVQLIETKFEKFTNDIISIYQSKIDLIDKKIDTDKVHLKEFNKSKVHGEQIQEAYNNKIHSFVIEETKIQIADAEEFDPIPQKIDVSPNCVSFISNKKLINVKSNFNSQQILCPESDFVRVFVDFPKTDSNSDQDYNSDSVSVLDFDSSSNSNSEKLSNSNLKILTKSNSENENENENDKENENENETVKGNNYDQDNNINIESGSDKYGNFDNNSINQFIIHEKNNLFDKDNKISSVSKKLHLSESNSSSSEYTYESGSSSDSELKPNPKKKLIINIKNDPKKTNTYSESSSGPDITPSSDSKSDFNKKKDKYKSGSESVSGSSSDLELKPNPKKKLIINIKNDPKKTNTYSESTSGSDFTPSSDSESDFNKKKDKYKSGSESVSGSSSDLELKPNPKKKLIINIKNDPKKTNTYSESSSGSDVTPSSDSEDEQDKNNDKDKSTSSKSANKSSLREKNKLKLNHDNENSENEFAPLYSIIKLNSIKISSKNPVISKINTYSLYNPVQILIAYTKEETQRIIQKFNGVPSISIRIQKPNGKYIEITDWENTLVNDNLQFTSSYQPDEEGIYKIDNMQIGISFKTFHIPKIFHIEDEYEKI</sequence>
<feature type="compositionally biased region" description="Low complexity" evidence="2">
    <location>
        <begin position="322"/>
        <end position="348"/>
    </location>
</feature>
<evidence type="ECO:0000313" key="3">
    <source>
        <dbReference type="EMBL" id="KAJ3445510.1"/>
    </source>
</evidence>
<evidence type="ECO:0000256" key="2">
    <source>
        <dbReference type="SAM" id="MobiDB-lite"/>
    </source>
</evidence>
<feature type="region of interest" description="Disordered" evidence="2">
    <location>
        <begin position="1"/>
        <end position="21"/>
    </location>
</feature>
<evidence type="ECO:0000313" key="4">
    <source>
        <dbReference type="Proteomes" id="UP001146793"/>
    </source>
</evidence>
<dbReference type="Proteomes" id="UP001146793">
    <property type="component" value="Unassembled WGS sequence"/>
</dbReference>
<organism evidence="3 4">
    <name type="scientific">Anaeramoeba flamelloides</name>
    <dbReference type="NCBI Taxonomy" id="1746091"/>
    <lineage>
        <taxon>Eukaryota</taxon>
        <taxon>Metamonada</taxon>
        <taxon>Anaeramoebidae</taxon>
        <taxon>Anaeramoeba</taxon>
    </lineage>
</organism>
<feature type="compositionally biased region" description="Low complexity" evidence="2">
    <location>
        <begin position="594"/>
        <end position="606"/>
    </location>
</feature>
<feature type="region of interest" description="Disordered" evidence="2">
    <location>
        <begin position="419"/>
        <end position="644"/>
    </location>
</feature>
<protein>
    <recommendedName>
        <fullName evidence="5">B box-type domain-containing protein</fullName>
    </recommendedName>
</protein>
<feature type="region of interest" description="Disordered" evidence="2">
    <location>
        <begin position="322"/>
        <end position="388"/>
    </location>
</feature>
<gene>
    <name evidence="3" type="ORF">M0812_11387</name>
</gene>
<reference evidence="3" key="1">
    <citation type="submission" date="2022-08" db="EMBL/GenBank/DDBJ databases">
        <title>Novel sulphate-reducing endosymbionts in the free-living metamonad Anaeramoeba.</title>
        <authorList>
            <person name="Jerlstrom-Hultqvist J."/>
            <person name="Cepicka I."/>
            <person name="Gallot-Lavallee L."/>
            <person name="Salas-Leiva D."/>
            <person name="Curtis B.A."/>
            <person name="Zahonova K."/>
            <person name="Pipaliya S."/>
            <person name="Dacks J."/>
            <person name="Roger A.J."/>
        </authorList>
    </citation>
    <scope>NUCLEOTIDE SEQUENCE</scope>
    <source>
        <strain evidence="3">Busselton2</strain>
    </source>
</reference>
<feature type="compositionally biased region" description="Polar residues" evidence="2">
    <location>
        <begin position="526"/>
        <end position="543"/>
    </location>
</feature>
<evidence type="ECO:0000256" key="1">
    <source>
        <dbReference type="SAM" id="Coils"/>
    </source>
</evidence>
<feature type="compositionally biased region" description="Low complexity" evidence="2">
    <location>
        <begin position="494"/>
        <end position="503"/>
    </location>
</feature>
<feature type="compositionally biased region" description="Basic and acidic residues" evidence="2">
    <location>
        <begin position="1"/>
        <end position="12"/>
    </location>
</feature>
<proteinExistence type="predicted"/>
<name>A0AAV8A012_9EUKA</name>
<feature type="compositionally biased region" description="Low complexity" evidence="2">
    <location>
        <begin position="422"/>
        <end position="440"/>
    </location>
</feature>
<feature type="compositionally biased region" description="Low complexity" evidence="2">
    <location>
        <begin position="558"/>
        <end position="567"/>
    </location>
</feature>
<keyword evidence="1" id="KW-0175">Coiled coil</keyword>
<feature type="compositionally biased region" description="Polar residues" evidence="2">
    <location>
        <begin position="462"/>
        <end position="476"/>
    </location>
</feature>
<feature type="compositionally biased region" description="Basic and acidic residues" evidence="2">
    <location>
        <begin position="613"/>
        <end position="622"/>
    </location>
</feature>
<feature type="compositionally biased region" description="Polar residues" evidence="2">
    <location>
        <begin position="366"/>
        <end position="381"/>
    </location>
</feature>
<dbReference type="EMBL" id="JANTQA010000023">
    <property type="protein sequence ID" value="KAJ3445510.1"/>
    <property type="molecule type" value="Genomic_DNA"/>
</dbReference>
<feature type="compositionally biased region" description="Basic and acidic residues" evidence="2">
    <location>
        <begin position="631"/>
        <end position="644"/>
    </location>
</feature>
<dbReference type="AlphaFoldDB" id="A0AAV8A012"/>
<feature type="coiled-coil region" evidence="1">
    <location>
        <begin position="132"/>
        <end position="159"/>
    </location>
</feature>
<accession>A0AAV8A012</accession>